<dbReference type="PANTHER" id="PTHR45661">
    <property type="entry name" value="SURFACE ANTIGEN"/>
    <property type="match status" value="1"/>
</dbReference>
<proteinExistence type="predicted"/>
<evidence type="ECO:0000313" key="2">
    <source>
        <dbReference type="EMBL" id="HIU39423.1"/>
    </source>
</evidence>
<dbReference type="InterPro" id="IPR032675">
    <property type="entry name" value="LRR_dom_sf"/>
</dbReference>
<accession>A0A9D1ILQ8</accession>
<dbReference type="PANTHER" id="PTHR45661:SF3">
    <property type="entry name" value="IG-LIKE DOMAIN-CONTAINING PROTEIN"/>
    <property type="match status" value="1"/>
</dbReference>
<dbReference type="InterPro" id="IPR026906">
    <property type="entry name" value="LRR_5"/>
</dbReference>
<dbReference type="Pfam" id="PF13306">
    <property type="entry name" value="LRR_5"/>
    <property type="match status" value="2"/>
</dbReference>
<dbReference type="InterPro" id="IPR053139">
    <property type="entry name" value="Surface_bspA-like"/>
</dbReference>
<keyword evidence="1" id="KW-0732">Signal</keyword>
<feature type="signal peptide" evidence="1">
    <location>
        <begin position="1"/>
        <end position="18"/>
    </location>
</feature>
<dbReference type="Gene3D" id="3.80.10.10">
    <property type="entry name" value="Ribonuclease Inhibitor"/>
    <property type="match status" value="2"/>
</dbReference>
<organism evidence="2 3">
    <name type="scientific">Candidatus Limisoma intestinavium</name>
    <dbReference type="NCBI Taxonomy" id="2840856"/>
    <lineage>
        <taxon>Bacteria</taxon>
        <taxon>Pseudomonadati</taxon>
        <taxon>Bacteroidota</taxon>
        <taxon>Bacteroidia</taxon>
        <taxon>Bacteroidales</taxon>
        <taxon>Candidatus Limisoma</taxon>
    </lineage>
</organism>
<sequence>MKQSFFLLLLFLPFLHGAALTVDSGTLESALPVDELGKATTLSLSGTMDARDFKYLSDNMPATLSALDLSQVEVTEYSDREALFGNQAFYGAGELPSGCFAGSPIREIALPKNLVSIGDGAFAGCLNLEALTIPSSVKQIGNFAFSGASALTNLNGGNAVEAIGDYAFSHCSLLSILPSFASLKAIGDYAFLNCVSMSDFDFPQSLEAIGEGAFKDTRLAALDLGNCTNLGELGAWAFAGNEALGAEELPSAASRVGEGIFYGCTSLRQASWAASADVGDFAFAGCVSIENAELPEGTVNVGNYAYSGAALISEFAIPSSVESIGERAFKDWRALSLLTSKAEVPPVLGDDVWEGVSKAGVYLSVPESSERAYRAAPQWRDFFNASMVDQIAENELRVVSGNEHVTLYSNEKIKYAELYDLAGILLASQRPECGEASFGLSQYGGKIFVARCVFDNGKTEIVKFRK</sequence>
<name>A0A9D1ILQ8_9BACT</name>
<comment type="caution">
    <text evidence="2">The sequence shown here is derived from an EMBL/GenBank/DDBJ whole genome shotgun (WGS) entry which is preliminary data.</text>
</comment>
<protein>
    <submittedName>
        <fullName evidence="2">Leucine-rich repeat domain-containing protein</fullName>
    </submittedName>
</protein>
<feature type="chain" id="PRO_5038394272" evidence="1">
    <location>
        <begin position="19"/>
        <end position="466"/>
    </location>
</feature>
<dbReference type="Proteomes" id="UP000824076">
    <property type="component" value="Unassembled WGS sequence"/>
</dbReference>
<reference evidence="2" key="1">
    <citation type="submission" date="2020-10" db="EMBL/GenBank/DDBJ databases">
        <authorList>
            <person name="Gilroy R."/>
        </authorList>
    </citation>
    <scope>NUCLEOTIDE SEQUENCE</scope>
    <source>
        <strain evidence="2">17073</strain>
    </source>
</reference>
<dbReference type="AlphaFoldDB" id="A0A9D1ILQ8"/>
<gene>
    <name evidence="2" type="ORF">IAD18_07145</name>
</gene>
<dbReference type="Gene3D" id="3.40.50.12480">
    <property type="match status" value="1"/>
</dbReference>
<reference evidence="2" key="2">
    <citation type="journal article" date="2021" name="PeerJ">
        <title>Extensive microbial diversity within the chicken gut microbiome revealed by metagenomics and culture.</title>
        <authorList>
            <person name="Gilroy R."/>
            <person name="Ravi A."/>
            <person name="Getino M."/>
            <person name="Pursley I."/>
            <person name="Horton D.L."/>
            <person name="Alikhan N.F."/>
            <person name="Baker D."/>
            <person name="Gharbi K."/>
            <person name="Hall N."/>
            <person name="Watson M."/>
            <person name="Adriaenssens E.M."/>
            <person name="Foster-Nyarko E."/>
            <person name="Jarju S."/>
            <person name="Secka A."/>
            <person name="Antonio M."/>
            <person name="Oren A."/>
            <person name="Chaudhuri R.R."/>
            <person name="La Ragione R."/>
            <person name="Hildebrand F."/>
            <person name="Pallen M.J."/>
        </authorList>
    </citation>
    <scope>NUCLEOTIDE SEQUENCE</scope>
    <source>
        <strain evidence="2">17073</strain>
    </source>
</reference>
<evidence type="ECO:0000313" key="3">
    <source>
        <dbReference type="Proteomes" id="UP000824076"/>
    </source>
</evidence>
<dbReference type="SUPFAM" id="SSF52058">
    <property type="entry name" value="L domain-like"/>
    <property type="match status" value="1"/>
</dbReference>
<evidence type="ECO:0000256" key="1">
    <source>
        <dbReference type="SAM" id="SignalP"/>
    </source>
</evidence>
<dbReference type="EMBL" id="DVMS01000199">
    <property type="protein sequence ID" value="HIU39423.1"/>
    <property type="molecule type" value="Genomic_DNA"/>
</dbReference>